<name>A0A9W6WU12_9STRA</name>
<evidence type="ECO:0000256" key="2">
    <source>
        <dbReference type="SAM" id="Phobius"/>
    </source>
</evidence>
<organism evidence="3 4">
    <name type="scientific">Phytophthora lilii</name>
    <dbReference type="NCBI Taxonomy" id="2077276"/>
    <lineage>
        <taxon>Eukaryota</taxon>
        <taxon>Sar</taxon>
        <taxon>Stramenopiles</taxon>
        <taxon>Oomycota</taxon>
        <taxon>Peronosporomycetes</taxon>
        <taxon>Peronosporales</taxon>
        <taxon>Peronosporaceae</taxon>
        <taxon>Phytophthora</taxon>
    </lineage>
</organism>
<dbReference type="EMBL" id="BSXW01000283">
    <property type="protein sequence ID" value="GMF17465.1"/>
    <property type="molecule type" value="Genomic_DNA"/>
</dbReference>
<feature type="compositionally biased region" description="Acidic residues" evidence="1">
    <location>
        <begin position="67"/>
        <end position="76"/>
    </location>
</feature>
<comment type="caution">
    <text evidence="3">The sequence shown here is derived from an EMBL/GenBank/DDBJ whole genome shotgun (WGS) entry which is preliminary data.</text>
</comment>
<evidence type="ECO:0000313" key="4">
    <source>
        <dbReference type="Proteomes" id="UP001165083"/>
    </source>
</evidence>
<protein>
    <submittedName>
        <fullName evidence="3">Unnamed protein product</fullName>
    </submittedName>
</protein>
<feature type="region of interest" description="Disordered" evidence="1">
    <location>
        <begin position="29"/>
        <end position="79"/>
    </location>
</feature>
<feature type="transmembrane region" description="Helical" evidence="2">
    <location>
        <begin position="185"/>
        <end position="205"/>
    </location>
</feature>
<keyword evidence="2" id="KW-0812">Transmembrane</keyword>
<sequence>MDAAGGRTPFFVSRHHERQPATLEELLRASAKLDPAAGKSDGAQRRGIGQELDANDDDSDSDYHCEVDEDNDDGDDDWKPEVVDEWRLHATEPREGLYLHEMRRQRGRIDEKEAQWVRGYIKAQRAWKARTGRSIDEFQIPGRLVRRSKKPGSTTKIRSGKPLQTLEDEEEPISSLFTGVTRLEALLLLAAAVFVCLSLGVQLYVSIGRIY</sequence>
<accession>A0A9W6WU12</accession>
<dbReference type="Proteomes" id="UP001165083">
    <property type="component" value="Unassembled WGS sequence"/>
</dbReference>
<dbReference type="AlphaFoldDB" id="A0A9W6WU12"/>
<evidence type="ECO:0000256" key="1">
    <source>
        <dbReference type="SAM" id="MobiDB-lite"/>
    </source>
</evidence>
<evidence type="ECO:0000313" key="3">
    <source>
        <dbReference type="EMBL" id="GMF17465.1"/>
    </source>
</evidence>
<reference evidence="3" key="1">
    <citation type="submission" date="2023-04" db="EMBL/GenBank/DDBJ databases">
        <title>Phytophthora lilii NBRC 32176.</title>
        <authorList>
            <person name="Ichikawa N."/>
            <person name="Sato H."/>
            <person name="Tonouchi N."/>
        </authorList>
    </citation>
    <scope>NUCLEOTIDE SEQUENCE</scope>
    <source>
        <strain evidence="3">NBRC 32176</strain>
    </source>
</reference>
<keyword evidence="2" id="KW-1133">Transmembrane helix</keyword>
<keyword evidence="4" id="KW-1185">Reference proteome</keyword>
<dbReference type="OrthoDB" id="121186at2759"/>
<gene>
    <name evidence="3" type="ORF">Plil01_000638200</name>
</gene>
<keyword evidence="2" id="KW-0472">Membrane</keyword>
<proteinExistence type="predicted"/>